<feature type="region of interest" description="Disordered" evidence="1">
    <location>
        <begin position="45"/>
        <end position="149"/>
    </location>
</feature>
<organism evidence="3 4">
    <name type="scientific">Desulfonema ishimotonii</name>
    <dbReference type="NCBI Taxonomy" id="45657"/>
    <lineage>
        <taxon>Bacteria</taxon>
        <taxon>Pseudomonadati</taxon>
        <taxon>Thermodesulfobacteriota</taxon>
        <taxon>Desulfobacteria</taxon>
        <taxon>Desulfobacterales</taxon>
        <taxon>Desulfococcaceae</taxon>
        <taxon>Desulfonema</taxon>
    </lineage>
</organism>
<gene>
    <name evidence="3" type="ORF">DENIS_0657</name>
</gene>
<dbReference type="EMBL" id="BEXT01000001">
    <property type="protein sequence ID" value="GBC59716.1"/>
    <property type="molecule type" value="Genomic_DNA"/>
</dbReference>
<sequence length="344" mass="36441">MKRHVFFSVWVCGIVLAVTISAWAAGFDEAVKTIQDSTLKLDNLTGEEAEKNADTAEPAVAEEKDADTAKPAVAEEKDADTAEPAVAEEKDADTAEPAMAEEKDADTAEPAVAEEKDADTAEPAAAEEKSAPDATDATAVPASEADSQTVQGLKEALNVGIEAAVKRTGADGGFYNNPAIKILLPESLQKADAVIRKLGGEALSESLIQKMNTAAEKAAPQGQEIFINAISEMQFDDAMGILSGGDDAATRYLEQKTGEDLKSAFYPIVKGSMEEVGAIKTYNDYVGKYASNPLVKMGSPDINQYVTDEAISGLFKVLGEEEKKIRENPAARVTDLLKSVFGTE</sequence>
<dbReference type="AlphaFoldDB" id="A0A401FRY0"/>
<keyword evidence="4" id="KW-1185">Reference proteome</keyword>
<evidence type="ECO:0000313" key="3">
    <source>
        <dbReference type="EMBL" id="GBC59716.1"/>
    </source>
</evidence>
<dbReference type="InterPro" id="IPR025245">
    <property type="entry name" value="DUF4197"/>
</dbReference>
<evidence type="ECO:0000256" key="2">
    <source>
        <dbReference type="SAM" id="SignalP"/>
    </source>
</evidence>
<dbReference type="Proteomes" id="UP000288096">
    <property type="component" value="Unassembled WGS sequence"/>
</dbReference>
<feature type="compositionally biased region" description="Basic and acidic residues" evidence="1">
    <location>
        <begin position="61"/>
        <end position="80"/>
    </location>
</feature>
<dbReference type="Pfam" id="PF13852">
    <property type="entry name" value="DUF4197"/>
    <property type="match status" value="1"/>
</dbReference>
<name>A0A401FRY0_9BACT</name>
<feature type="chain" id="PRO_5019089028" description="DUF4197 domain-containing protein" evidence="2">
    <location>
        <begin position="25"/>
        <end position="344"/>
    </location>
</feature>
<feature type="signal peptide" evidence="2">
    <location>
        <begin position="1"/>
        <end position="24"/>
    </location>
</feature>
<reference evidence="4" key="2">
    <citation type="submission" date="2019-01" db="EMBL/GenBank/DDBJ databases">
        <title>Genome sequence of Desulfonema ishimotonii strain Tokyo 01.</title>
        <authorList>
            <person name="Fukui M."/>
        </authorList>
    </citation>
    <scope>NUCLEOTIDE SEQUENCE [LARGE SCALE GENOMIC DNA]</scope>
    <source>
        <strain evidence="4">Tokyo 01</strain>
    </source>
</reference>
<evidence type="ECO:0000256" key="1">
    <source>
        <dbReference type="SAM" id="MobiDB-lite"/>
    </source>
</evidence>
<keyword evidence="2" id="KW-0732">Signal</keyword>
<dbReference type="OrthoDB" id="9789685at2"/>
<dbReference type="RefSeq" id="WP_124327206.1">
    <property type="nucleotide sequence ID" value="NZ_BEXT01000001.1"/>
</dbReference>
<evidence type="ECO:0008006" key="5">
    <source>
        <dbReference type="Google" id="ProtNLM"/>
    </source>
</evidence>
<reference evidence="4" key="1">
    <citation type="submission" date="2017-11" db="EMBL/GenBank/DDBJ databases">
        <authorList>
            <person name="Watanabe M."/>
            <person name="Kojima H."/>
        </authorList>
    </citation>
    <scope>NUCLEOTIDE SEQUENCE [LARGE SCALE GENOMIC DNA]</scope>
    <source>
        <strain evidence="4">Tokyo 01</strain>
    </source>
</reference>
<proteinExistence type="predicted"/>
<evidence type="ECO:0000313" key="4">
    <source>
        <dbReference type="Proteomes" id="UP000288096"/>
    </source>
</evidence>
<feature type="compositionally biased region" description="Low complexity" evidence="1">
    <location>
        <begin position="132"/>
        <end position="143"/>
    </location>
</feature>
<protein>
    <recommendedName>
        <fullName evidence="5">DUF4197 domain-containing protein</fullName>
    </recommendedName>
</protein>
<accession>A0A401FRY0</accession>
<comment type="caution">
    <text evidence="3">The sequence shown here is derived from an EMBL/GenBank/DDBJ whole genome shotgun (WGS) entry which is preliminary data.</text>
</comment>